<evidence type="ECO:0000313" key="1">
    <source>
        <dbReference type="EMBL" id="MCD9644552.1"/>
    </source>
</evidence>
<organism evidence="1 2">
    <name type="scientific">Datura stramonium</name>
    <name type="common">Jimsonweed</name>
    <name type="synonym">Common thornapple</name>
    <dbReference type="NCBI Taxonomy" id="4076"/>
    <lineage>
        <taxon>Eukaryota</taxon>
        <taxon>Viridiplantae</taxon>
        <taxon>Streptophyta</taxon>
        <taxon>Embryophyta</taxon>
        <taxon>Tracheophyta</taxon>
        <taxon>Spermatophyta</taxon>
        <taxon>Magnoliopsida</taxon>
        <taxon>eudicotyledons</taxon>
        <taxon>Gunneridae</taxon>
        <taxon>Pentapetalae</taxon>
        <taxon>asterids</taxon>
        <taxon>lamiids</taxon>
        <taxon>Solanales</taxon>
        <taxon>Solanaceae</taxon>
        <taxon>Solanoideae</taxon>
        <taxon>Datureae</taxon>
        <taxon>Datura</taxon>
    </lineage>
</organism>
<proteinExistence type="predicted"/>
<comment type="caution">
    <text evidence="1">The sequence shown here is derived from an EMBL/GenBank/DDBJ whole genome shotgun (WGS) entry which is preliminary data.</text>
</comment>
<reference evidence="1 2" key="1">
    <citation type="journal article" date="2021" name="BMC Genomics">
        <title>Datura genome reveals duplications of psychoactive alkaloid biosynthetic genes and high mutation rate following tissue culture.</title>
        <authorList>
            <person name="Rajewski A."/>
            <person name="Carter-House D."/>
            <person name="Stajich J."/>
            <person name="Litt A."/>
        </authorList>
    </citation>
    <scope>NUCLEOTIDE SEQUENCE [LARGE SCALE GENOMIC DNA]</scope>
    <source>
        <strain evidence="1">AR-01</strain>
    </source>
</reference>
<evidence type="ECO:0000313" key="2">
    <source>
        <dbReference type="Proteomes" id="UP000823775"/>
    </source>
</evidence>
<dbReference type="Proteomes" id="UP000823775">
    <property type="component" value="Unassembled WGS sequence"/>
</dbReference>
<accession>A0ABS8VCD6</accession>
<keyword evidence="2" id="KW-1185">Reference proteome</keyword>
<gene>
    <name evidence="1" type="ORF">HAX54_032833</name>
</gene>
<sequence length="85" mass="9433">FDLRDFGGVTVDPDDLSQVHTGNIVQGAYANTSYIFATLTLSGDPGANEVTNEEIYLAIKDMLMDKARGVDGYPIEFFNRKWEVV</sequence>
<feature type="non-terminal residue" evidence="1">
    <location>
        <position position="1"/>
    </location>
</feature>
<protein>
    <submittedName>
        <fullName evidence="1">Uncharacterized protein</fullName>
    </submittedName>
</protein>
<name>A0ABS8VCD6_DATST</name>
<dbReference type="EMBL" id="JACEIK010004191">
    <property type="protein sequence ID" value="MCD9644552.1"/>
    <property type="molecule type" value="Genomic_DNA"/>
</dbReference>